<dbReference type="SUPFAM" id="SSF109604">
    <property type="entry name" value="HD-domain/PDEase-like"/>
    <property type="match status" value="1"/>
</dbReference>
<dbReference type="PANTHER" id="PTHR46246">
    <property type="entry name" value="GUANOSINE-3',5'-BIS(DIPHOSPHATE) 3'-PYROPHOSPHOHYDROLASE MESH1"/>
    <property type="match status" value="1"/>
</dbReference>
<organism evidence="2 3">
    <name type="scientific">Pseudomonas helleri</name>
    <dbReference type="NCBI Taxonomy" id="1608996"/>
    <lineage>
        <taxon>Bacteria</taxon>
        <taxon>Pseudomonadati</taxon>
        <taxon>Pseudomonadota</taxon>
        <taxon>Gammaproteobacteria</taxon>
        <taxon>Pseudomonadales</taxon>
        <taxon>Pseudomonadaceae</taxon>
        <taxon>Pseudomonas</taxon>
    </lineage>
</organism>
<name>A0A7X1XEH1_9PSED</name>
<dbReference type="InterPro" id="IPR052194">
    <property type="entry name" value="MESH1"/>
</dbReference>
<evidence type="ECO:0000313" key="2">
    <source>
        <dbReference type="EMBL" id="MQT90047.1"/>
    </source>
</evidence>
<sequence>MSPNFLPSARIADAVALATNLHGEQTRKATGIPYLSHLLGVAGLVMEHGGDEEQTIAGLLHDAVEDAGAHAEALIREQFGERVTRIVLACTDGVPDAQGEKGDWQTRKQRYLEHLTYASAEVLLVSGCDKLHNARTIVSDLHVHGPAMFSRFKAGQEGTLWYYEQLACVFQSHLLGSLADELTRTVSELKRLTTTHSSNSCAAR</sequence>
<comment type="caution">
    <text evidence="2">The sequence shown here is derived from an EMBL/GenBank/DDBJ whole genome shotgun (WGS) entry which is preliminary data.</text>
</comment>
<accession>A0A7X1XEH1</accession>
<gene>
    <name evidence="2" type="ORF">GHO39_13040</name>
</gene>
<dbReference type="EMBL" id="WIWI01000031">
    <property type="protein sequence ID" value="MQT90047.1"/>
    <property type="molecule type" value="Genomic_DNA"/>
</dbReference>
<dbReference type="Gene3D" id="1.10.3210.10">
    <property type="entry name" value="Hypothetical protein af1432"/>
    <property type="match status" value="1"/>
</dbReference>
<dbReference type="PANTHER" id="PTHR46246:SF1">
    <property type="entry name" value="GUANOSINE-3',5'-BIS(DIPHOSPHATE) 3'-PYROPHOSPHOHYDROLASE MESH1"/>
    <property type="match status" value="1"/>
</dbReference>
<evidence type="ECO:0000313" key="3">
    <source>
        <dbReference type="Proteomes" id="UP000489190"/>
    </source>
</evidence>
<dbReference type="SMART" id="SM00471">
    <property type="entry name" value="HDc"/>
    <property type="match status" value="1"/>
</dbReference>
<feature type="domain" description="HD/PDEase" evidence="1">
    <location>
        <begin position="30"/>
        <end position="143"/>
    </location>
</feature>
<dbReference type="InterPro" id="IPR003607">
    <property type="entry name" value="HD/PDEase_dom"/>
</dbReference>
<evidence type="ECO:0000259" key="1">
    <source>
        <dbReference type="SMART" id="SM00471"/>
    </source>
</evidence>
<protein>
    <submittedName>
        <fullName evidence="2">HD domain-containing protein</fullName>
    </submittedName>
</protein>
<dbReference type="RefSeq" id="WP_153328698.1">
    <property type="nucleotide sequence ID" value="NZ_WIWI01000031.1"/>
</dbReference>
<dbReference type="AlphaFoldDB" id="A0A7X1XEH1"/>
<dbReference type="Proteomes" id="UP000489190">
    <property type="component" value="Unassembled WGS sequence"/>
</dbReference>
<proteinExistence type="predicted"/>
<reference evidence="2 3" key="1">
    <citation type="submission" date="2019-10" db="EMBL/GenBank/DDBJ databases">
        <title>Evaluation of single-gene subtyping targets for Pseudomonas.</title>
        <authorList>
            <person name="Reichler S.J."/>
            <person name="Orsi R.H."/>
            <person name="Wiedmann M."/>
            <person name="Martin N.H."/>
            <person name="Murphy S.I."/>
        </authorList>
    </citation>
    <scope>NUCLEOTIDE SEQUENCE [LARGE SCALE GENOMIC DNA]</scope>
    <source>
        <strain evidence="2 3">FSL R10-3254</strain>
    </source>
</reference>
<dbReference type="Pfam" id="PF13328">
    <property type="entry name" value="HD_4"/>
    <property type="match status" value="1"/>
</dbReference>
<dbReference type="GO" id="GO:0008893">
    <property type="term" value="F:guanosine-3',5'-bis(diphosphate) 3'-diphosphatase activity"/>
    <property type="evidence" value="ECO:0007669"/>
    <property type="project" value="TreeGrafter"/>
</dbReference>